<name>A0A9P7ZD52_9HYPO</name>
<evidence type="ECO:0000313" key="9">
    <source>
        <dbReference type="Proteomes" id="UP000887229"/>
    </source>
</evidence>
<comment type="subcellular location">
    <subcellularLocation>
        <location evidence="1">Nucleus</location>
    </subcellularLocation>
</comment>
<dbReference type="PANTHER" id="PTHR33572">
    <property type="entry name" value="SPORE DEVELOPMENT REGULATOR VOSA"/>
    <property type="match status" value="1"/>
</dbReference>
<dbReference type="GO" id="GO:0030435">
    <property type="term" value="P:sporulation resulting in formation of a cellular spore"/>
    <property type="evidence" value="ECO:0007669"/>
    <property type="project" value="UniProtKB-KW"/>
</dbReference>
<feature type="region of interest" description="Disordered" evidence="6">
    <location>
        <begin position="113"/>
        <end position="134"/>
    </location>
</feature>
<sequence length="154" mass="17211">MPAEFKHQRRMTGSLVGNPFFGKDESGREGTFFHFGNLSVHSLGMYTLQFNLYTIEPQGLRRRAAKLAEITSAPFQSYAAKELPDIQPSSQLIRVLKGQGCIISIKKRPFRDSLEPKDGEDYEPMRPAFTADGDDSLLGTPRVLAAIKRTSLFS</sequence>
<dbReference type="InterPro" id="IPR038491">
    <property type="entry name" value="Velvet_dom_sf"/>
</dbReference>
<evidence type="ECO:0000256" key="1">
    <source>
        <dbReference type="ARBA" id="ARBA00004123"/>
    </source>
</evidence>
<reference evidence="8" key="1">
    <citation type="journal article" date="2021" name="IMA Fungus">
        <title>Genomic characterization of three marine fungi, including Emericellopsis atlantica sp. nov. with signatures of a generalist lifestyle and marine biomass degradation.</title>
        <authorList>
            <person name="Hagestad O.C."/>
            <person name="Hou L."/>
            <person name="Andersen J.H."/>
            <person name="Hansen E.H."/>
            <person name="Altermark B."/>
            <person name="Li C."/>
            <person name="Kuhnert E."/>
            <person name="Cox R.J."/>
            <person name="Crous P.W."/>
            <person name="Spatafora J.W."/>
            <person name="Lail K."/>
            <person name="Amirebrahimi M."/>
            <person name="Lipzen A."/>
            <person name="Pangilinan J."/>
            <person name="Andreopoulos W."/>
            <person name="Hayes R.D."/>
            <person name="Ng V."/>
            <person name="Grigoriev I.V."/>
            <person name="Jackson S.A."/>
            <person name="Sutton T.D.S."/>
            <person name="Dobson A.D.W."/>
            <person name="Rama T."/>
        </authorList>
    </citation>
    <scope>NUCLEOTIDE SEQUENCE</scope>
    <source>
        <strain evidence="8">TS7</strain>
    </source>
</reference>
<dbReference type="EMBL" id="MU251297">
    <property type="protein sequence ID" value="KAG9249637.1"/>
    <property type="molecule type" value="Genomic_DNA"/>
</dbReference>
<evidence type="ECO:0000313" key="8">
    <source>
        <dbReference type="EMBL" id="KAG9249637.1"/>
    </source>
</evidence>
<keyword evidence="2" id="KW-0749">Sporulation</keyword>
<organism evidence="8 9">
    <name type="scientific">Emericellopsis atlantica</name>
    <dbReference type="NCBI Taxonomy" id="2614577"/>
    <lineage>
        <taxon>Eukaryota</taxon>
        <taxon>Fungi</taxon>
        <taxon>Dikarya</taxon>
        <taxon>Ascomycota</taxon>
        <taxon>Pezizomycotina</taxon>
        <taxon>Sordariomycetes</taxon>
        <taxon>Hypocreomycetidae</taxon>
        <taxon>Hypocreales</taxon>
        <taxon>Bionectriaceae</taxon>
        <taxon>Emericellopsis</taxon>
    </lineage>
</organism>
<evidence type="ECO:0000256" key="2">
    <source>
        <dbReference type="ARBA" id="ARBA00022969"/>
    </source>
</evidence>
<dbReference type="InterPro" id="IPR021740">
    <property type="entry name" value="Velvet"/>
</dbReference>
<dbReference type="Proteomes" id="UP000887229">
    <property type="component" value="Unassembled WGS sequence"/>
</dbReference>
<dbReference type="GeneID" id="70298009"/>
<dbReference type="Gene3D" id="2.60.40.3960">
    <property type="entry name" value="Velvet domain"/>
    <property type="match status" value="1"/>
</dbReference>
<evidence type="ECO:0000256" key="4">
    <source>
        <dbReference type="ARBA" id="ARBA00023163"/>
    </source>
</evidence>
<dbReference type="AlphaFoldDB" id="A0A9P7ZD52"/>
<keyword evidence="9" id="KW-1185">Reference proteome</keyword>
<dbReference type="PANTHER" id="PTHR33572:SF17">
    <property type="entry name" value="SEXUAL DEVELOPMENT REGULATOR VELC"/>
    <property type="match status" value="1"/>
</dbReference>
<dbReference type="InterPro" id="IPR037525">
    <property type="entry name" value="Velvet_dom"/>
</dbReference>
<feature type="domain" description="Velvet" evidence="7">
    <location>
        <begin position="1"/>
        <end position="106"/>
    </location>
</feature>
<dbReference type="RefSeq" id="XP_046113561.1">
    <property type="nucleotide sequence ID" value="XM_046267106.1"/>
</dbReference>
<comment type="caution">
    <text evidence="8">The sequence shown here is derived from an EMBL/GenBank/DDBJ whole genome shotgun (WGS) entry which is preliminary data.</text>
</comment>
<keyword evidence="3" id="KW-0805">Transcription regulation</keyword>
<accession>A0A9P7ZD52</accession>
<keyword evidence="5" id="KW-0539">Nucleus</keyword>
<dbReference type="PROSITE" id="PS51821">
    <property type="entry name" value="VELVET"/>
    <property type="match status" value="1"/>
</dbReference>
<evidence type="ECO:0000256" key="5">
    <source>
        <dbReference type="ARBA" id="ARBA00023242"/>
    </source>
</evidence>
<protein>
    <submittedName>
        <fullName evidence="8">Velvet factor-domain-containing protein</fullName>
    </submittedName>
</protein>
<gene>
    <name evidence="8" type="ORF">F5Z01DRAFT_754330</name>
</gene>
<dbReference type="GO" id="GO:0005634">
    <property type="term" value="C:nucleus"/>
    <property type="evidence" value="ECO:0007669"/>
    <property type="project" value="UniProtKB-SubCell"/>
</dbReference>
<dbReference type="OrthoDB" id="5599552at2759"/>
<evidence type="ECO:0000256" key="3">
    <source>
        <dbReference type="ARBA" id="ARBA00023015"/>
    </source>
</evidence>
<keyword evidence="4" id="KW-0804">Transcription</keyword>
<evidence type="ECO:0000259" key="7">
    <source>
        <dbReference type="PROSITE" id="PS51821"/>
    </source>
</evidence>
<dbReference type="Pfam" id="PF11754">
    <property type="entry name" value="Velvet"/>
    <property type="match status" value="1"/>
</dbReference>
<proteinExistence type="predicted"/>
<evidence type="ECO:0000256" key="6">
    <source>
        <dbReference type="SAM" id="MobiDB-lite"/>
    </source>
</evidence>